<feature type="compositionally biased region" description="Low complexity" evidence="2">
    <location>
        <begin position="348"/>
        <end position="359"/>
    </location>
</feature>
<organism evidence="5 6">
    <name type="scientific">Mycolicibacter kumamotonensis</name>
    <dbReference type="NCBI Taxonomy" id="354243"/>
    <lineage>
        <taxon>Bacteria</taxon>
        <taxon>Bacillati</taxon>
        <taxon>Actinomycetota</taxon>
        <taxon>Actinomycetes</taxon>
        <taxon>Mycobacteriales</taxon>
        <taxon>Mycobacteriaceae</taxon>
        <taxon>Mycolicibacter</taxon>
    </lineage>
</organism>
<feature type="compositionally biased region" description="Gly residues" evidence="2">
    <location>
        <begin position="373"/>
        <end position="383"/>
    </location>
</feature>
<dbReference type="PANTHER" id="PTHR46766">
    <property type="entry name" value="GLUTAMINE-RICH PROTEIN 2"/>
    <property type="match status" value="1"/>
</dbReference>
<dbReference type="PANTHER" id="PTHR46766:SF1">
    <property type="entry name" value="GLUTAMINE-RICH PROTEIN 2"/>
    <property type="match status" value="1"/>
</dbReference>
<dbReference type="InterPro" id="IPR038332">
    <property type="entry name" value="PPE_sf"/>
</dbReference>
<dbReference type="InterPro" id="IPR000030">
    <property type="entry name" value="PPE_dom"/>
</dbReference>
<sequence length="403" mass="39807">MDFGSLPPEINSARMYAGPGAGPMLAAAAAWNQLAAELRAAAISFEWSVASLASQGWWGPSANAMLAAAEPYMTWMSLTADQAEQTAAQANSAADAYLSAYAMTVPPAEIATNRVMLAALVKTNVLGQNTPAIAATEARYSQMWAQDAVAMYGYAAASATAAKLAPFTVAPETTSPEEQGRSAGVPADSADAHSRAQSALRGTAAPAEGTSPSSPDWDWTKFFDGLFGDTWGSDDGSGLNVNAQLWNTIAATGIFDPGGNIEGFSGLATLGFLARGVDGGTAALSGGGLGAAPGMSLASSATGGLEAAGRVAGGAGSSVSAGVGRAALVGSLSTPPGWATAVPAAAPGAGSASGWSVAPESRSMTALPPPVPAGGGGRTGGSGLGLPRYGVKLTVMPRPVVVG</sequence>
<comment type="similarity">
    <text evidence="1">Belongs to the mycobacterial PPE family.</text>
</comment>
<dbReference type="Proteomes" id="UP000192713">
    <property type="component" value="Unassembled WGS sequence"/>
</dbReference>
<name>A0A1X0EEY8_9MYCO</name>
<evidence type="ECO:0000313" key="6">
    <source>
        <dbReference type="Proteomes" id="UP000192713"/>
    </source>
</evidence>
<protein>
    <recommendedName>
        <fullName evidence="7">PPE family protein</fullName>
    </recommendedName>
</protein>
<dbReference type="EMBL" id="MVHU01000003">
    <property type="protein sequence ID" value="ORA82570.1"/>
    <property type="molecule type" value="Genomic_DNA"/>
</dbReference>
<feature type="region of interest" description="Disordered" evidence="2">
    <location>
        <begin position="171"/>
        <end position="216"/>
    </location>
</feature>
<evidence type="ECO:0000256" key="2">
    <source>
        <dbReference type="SAM" id="MobiDB-lite"/>
    </source>
</evidence>
<comment type="caution">
    <text evidence="5">The sequence shown here is derived from an EMBL/GenBank/DDBJ whole genome shotgun (WGS) entry which is preliminary data.</text>
</comment>
<dbReference type="AlphaFoldDB" id="A0A1X0EEY8"/>
<dbReference type="FunFam" id="1.20.1260.20:FF:000001">
    <property type="entry name" value="PPE family protein PPE41"/>
    <property type="match status" value="1"/>
</dbReference>
<dbReference type="RefSeq" id="WP_083079901.1">
    <property type="nucleotide sequence ID" value="NZ_MVHU01000003.1"/>
</dbReference>
<evidence type="ECO:0000259" key="3">
    <source>
        <dbReference type="Pfam" id="PF00823"/>
    </source>
</evidence>
<dbReference type="Pfam" id="PF12484">
    <property type="entry name" value="PPE-SVP"/>
    <property type="match status" value="1"/>
</dbReference>
<dbReference type="Gene3D" id="1.20.1260.20">
    <property type="entry name" value="PPE superfamily"/>
    <property type="match status" value="1"/>
</dbReference>
<dbReference type="SUPFAM" id="SSF140459">
    <property type="entry name" value="PE/PPE dimer-like"/>
    <property type="match status" value="1"/>
</dbReference>
<evidence type="ECO:0000259" key="4">
    <source>
        <dbReference type="Pfam" id="PF12484"/>
    </source>
</evidence>
<evidence type="ECO:0000313" key="5">
    <source>
        <dbReference type="EMBL" id="ORA82570.1"/>
    </source>
</evidence>
<dbReference type="InterPro" id="IPR022171">
    <property type="entry name" value="PPE_C"/>
</dbReference>
<gene>
    <name evidence="5" type="ORF">BST28_03275</name>
</gene>
<accession>A0A1X0EEY8</accession>
<evidence type="ECO:0008006" key="7">
    <source>
        <dbReference type="Google" id="ProtNLM"/>
    </source>
</evidence>
<proteinExistence type="inferred from homology"/>
<dbReference type="Pfam" id="PF00823">
    <property type="entry name" value="PPE"/>
    <property type="match status" value="1"/>
</dbReference>
<feature type="domain" description="PPE" evidence="3">
    <location>
        <begin position="2"/>
        <end position="164"/>
    </location>
</feature>
<feature type="region of interest" description="Disordered" evidence="2">
    <location>
        <begin position="348"/>
        <end position="383"/>
    </location>
</feature>
<reference evidence="5 6" key="1">
    <citation type="submission" date="2017-02" db="EMBL/GenBank/DDBJ databases">
        <title>The new phylogeny of genus Mycobacterium.</title>
        <authorList>
            <person name="Tortoli E."/>
            <person name="Trovato A."/>
            <person name="Cirillo D.M."/>
        </authorList>
    </citation>
    <scope>NUCLEOTIDE SEQUENCE [LARGE SCALE GENOMIC DNA]</scope>
    <source>
        <strain evidence="5 6">DSM 45093</strain>
    </source>
</reference>
<feature type="domain" description="PPE family C-terminal" evidence="4">
    <location>
        <begin position="320"/>
        <end position="399"/>
    </location>
</feature>
<evidence type="ECO:0000256" key="1">
    <source>
        <dbReference type="ARBA" id="ARBA00010652"/>
    </source>
</evidence>
<dbReference type="GO" id="GO:0052572">
    <property type="term" value="P:response to host immune response"/>
    <property type="evidence" value="ECO:0007669"/>
    <property type="project" value="TreeGrafter"/>
</dbReference>